<accession>A0ACD5AJC7</accession>
<dbReference type="EMBL" id="CP146022">
    <property type="protein sequence ID" value="WWQ67165.1"/>
    <property type="molecule type" value="Genomic_DNA"/>
</dbReference>
<name>A0ACD5AJC7_9ACTN</name>
<protein>
    <submittedName>
        <fullName evidence="1">Alpha/beta hydrolase fold domain-containing protein</fullName>
    </submittedName>
</protein>
<proteinExistence type="predicted"/>
<sequence length="286" mass="30614">MVRDAPTTSTPSAGTAVHWQQVMLPAAHPVPARMYRPGTARTSQQEHGWLVWAHGGSWQYGSAAQWHAVTHRLASLSGWNVLSVDYRLAPEHPYPAPLEDLRAAVDWARQRPGAQVSVAVGGDSAGATLAACVALAERDRGRPLAAQLLAYPPLDPDCTAASYRRDPLGFPHPAQLRLAWRAWRGASPGLVSTSDGTPLHRTPFDACSLAGVAPAVLAVGAEDPVADDVVEYAARLRDASVPVRLVQPPHTGHADLLRPHSRLLPILGTALRDLRSTSPSEEESAR</sequence>
<organism evidence="1 2">
    <name type="scientific">Streptomyces citrinus</name>
    <dbReference type="NCBI Taxonomy" id="3118173"/>
    <lineage>
        <taxon>Bacteria</taxon>
        <taxon>Bacillati</taxon>
        <taxon>Actinomycetota</taxon>
        <taxon>Actinomycetes</taxon>
        <taxon>Kitasatosporales</taxon>
        <taxon>Streptomycetaceae</taxon>
        <taxon>Streptomyces</taxon>
    </lineage>
</organism>
<evidence type="ECO:0000313" key="2">
    <source>
        <dbReference type="Proteomes" id="UP001432251"/>
    </source>
</evidence>
<evidence type="ECO:0000313" key="1">
    <source>
        <dbReference type="EMBL" id="WWQ67165.1"/>
    </source>
</evidence>
<reference evidence="1" key="1">
    <citation type="journal article" date="2025" name="Int. J. Syst. Evol. Microbiol.">
        <title>Streptomyces citrinus sp. nov., with yellow diffusible pigment.</title>
        <authorList>
            <person name="He Y."/>
            <person name="Yang E."/>
            <person name="Xu J."/>
            <person name="Sun Y."/>
            <person name="Sun L."/>
        </authorList>
    </citation>
    <scope>NUCLEOTIDE SEQUENCE</scope>
    <source>
        <strain evidence="1">Q6</strain>
    </source>
</reference>
<gene>
    <name evidence="1" type="ORF">V2W30_30130</name>
</gene>
<dbReference type="Proteomes" id="UP001432251">
    <property type="component" value="Chromosome"/>
</dbReference>
<keyword evidence="2" id="KW-1185">Reference proteome</keyword>
<keyword evidence="1" id="KW-0378">Hydrolase</keyword>